<evidence type="ECO:0008006" key="3">
    <source>
        <dbReference type="Google" id="ProtNLM"/>
    </source>
</evidence>
<accession>A0A1F4WJD5</accession>
<gene>
    <name evidence="1" type="ORF">A2415_03245</name>
</gene>
<dbReference type="AlphaFoldDB" id="A0A1F4WJD5"/>
<dbReference type="SUPFAM" id="SSF56112">
    <property type="entry name" value="Protein kinase-like (PK-like)"/>
    <property type="match status" value="1"/>
</dbReference>
<organism evidence="1 2">
    <name type="scientific">candidate division WWE3 bacterium RIFOXYC1_FULL_39_7</name>
    <dbReference type="NCBI Taxonomy" id="1802643"/>
    <lineage>
        <taxon>Bacteria</taxon>
        <taxon>Katanobacteria</taxon>
    </lineage>
</organism>
<evidence type="ECO:0000313" key="2">
    <source>
        <dbReference type="Proteomes" id="UP000179113"/>
    </source>
</evidence>
<comment type="caution">
    <text evidence="1">The sequence shown here is derived from an EMBL/GenBank/DDBJ whole genome shotgun (WGS) entry which is preliminary data.</text>
</comment>
<name>A0A1F4WJD5_UNCKA</name>
<reference evidence="1 2" key="1">
    <citation type="journal article" date="2016" name="Nat. Commun.">
        <title>Thousands of microbial genomes shed light on interconnected biogeochemical processes in an aquifer system.</title>
        <authorList>
            <person name="Anantharaman K."/>
            <person name="Brown C.T."/>
            <person name="Hug L.A."/>
            <person name="Sharon I."/>
            <person name="Castelle C.J."/>
            <person name="Probst A.J."/>
            <person name="Thomas B.C."/>
            <person name="Singh A."/>
            <person name="Wilkins M.J."/>
            <person name="Karaoz U."/>
            <person name="Brodie E.L."/>
            <person name="Williams K.H."/>
            <person name="Hubbard S.S."/>
            <person name="Banfield J.F."/>
        </authorList>
    </citation>
    <scope>NUCLEOTIDE SEQUENCE [LARGE SCALE GENOMIC DNA]</scope>
</reference>
<sequence length="297" mass="34108">MKNLQSVLAMHELTIVEKLTSGNVCQEVYRVKQGDATLVLKIATDDLARKELEDNLDGYRKIRRLGLPEFIPRINYTFLNLEYSYILMEDLGPDFIARSRSEINPIRLYRELIGDLTKIYRTTRHKCDRSMESIAQAVALAHDQYQKYLDFMDTGNLNPLFEKLAQDVLRLTPRYATFSSWDFTPENVYLTKSGTRYVDPHTEVIGMPIIDLACFAGTARDAHNLPDSAWGYTLLKSFALIEVANLMQITAAEAEKIFRIGRILQCIMSSIVRVNTDEQHATQLFHQASYHLARCME</sequence>
<dbReference type="EMBL" id="MEWA01000019">
    <property type="protein sequence ID" value="OGC69564.1"/>
    <property type="molecule type" value="Genomic_DNA"/>
</dbReference>
<evidence type="ECO:0000313" key="1">
    <source>
        <dbReference type="EMBL" id="OGC69564.1"/>
    </source>
</evidence>
<dbReference type="Proteomes" id="UP000179113">
    <property type="component" value="Unassembled WGS sequence"/>
</dbReference>
<proteinExistence type="predicted"/>
<dbReference type="InterPro" id="IPR011009">
    <property type="entry name" value="Kinase-like_dom_sf"/>
</dbReference>
<protein>
    <recommendedName>
        <fullName evidence="3">Aminoglycoside phosphotransferase domain-containing protein</fullName>
    </recommendedName>
</protein>